<evidence type="ECO:0000259" key="3">
    <source>
        <dbReference type="Pfam" id="PF07859"/>
    </source>
</evidence>
<dbReference type="PANTHER" id="PTHR48081">
    <property type="entry name" value="AB HYDROLASE SUPERFAMILY PROTEIN C4A8.06C"/>
    <property type="match status" value="1"/>
</dbReference>
<gene>
    <name evidence="4" type="ORF">FA15DRAFT_670735</name>
</gene>
<proteinExistence type="predicted"/>
<reference evidence="4 5" key="1">
    <citation type="journal article" date="2019" name="Nat. Ecol. Evol.">
        <title>Megaphylogeny resolves global patterns of mushroom evolution.</title>
        <authorList>
            <person name="Varga T."/>
            <person name="Krizsan K."/>
            <person name="Foldi C."/>
            <person name="Dima B."/>
            <person name="Sanchez-Garcia M."/>
            <person name="Sanchez-Ramirez S."/>
            <person name="Szollosi G.J."/>
            <person name="Szarkandi J.G."/>
            <person name="Papp V."/>
            <person name="Albert L."/>
            <person name="Andreopoulos W."/>
            <person name="Angelini C."/>
            <person name="Antonin V."/>
            <person name="Barry K.W."/>
            <person name="Bougher N.L."/>
            <person name="Buchanan P."/>
            <person name="Buyck B."/>
            <person name="Bense V."/>
            <person name="Catcheside P."/>
            <person name="Chovatia M."/>
            <person name="Cooper J."/>
            <person name="Damon W."/>
            <person name="Desjardin D."/>
            <person name="Finy P."/>
            <person name="Geml J."/>
            <person name="Haridas S."/>
            <person name="Hughes K."/>
            <person name="Justo A."/>
            <person name="Karasinski D."/>
            <person name="Kautmanova I."/>
            <person name="Kiss B."/>
            <person name="Kocsube S."/>
            <person name="Kotiranta H."/>
            <person name="LaButti K.M."/>
            <person name="Lechner B.E."/>
            <person name="Liimatainen K."/>
            <person name="Lipzen A."/>
            <person name="Lukacs Z."/>
            <person name="Mihaltcheva S."/>
            <person name="Morgado L.N."/>
            <person name="Niskanen T."/>
            <person name="Noordeloos M.E."/>
            <person name="Ohm R.A."/>
            <person name="Ortiz-Santana B."/>
            <person name="Ovrebo C."/>
            <person name="Racz N."/>
            <person name="Riley R."/>
            <person name="Savchenko A."/>
            <person name="Shiryaev A."/>
            <person name="Soop K."/>
            <person name="Spirin V."/>
            <person name="Szebenyi C."/>
            <person name="Tomsovsky M."/>
            <person name="Tulloss R.E."/>
            <person name="Uehling J."/>
            <person name="Grigoriev I.V."/>
            <person name="Vagvolgyi C."/>
            <person name="Papp T."/>
            <person name="Martin F.M."/>
            <person name="Miettinen O."/>
            <person name="Hibbett D.S."/>
            <person name="Nagy L.G."/>
        </authorList>
    </citation>
    <scope>NUCLEOTIDE SEQUENCE [LARGE SCALE GENOMIC DNA]</scope>
    <source>
        <strain evidence="4 5">CBS 121175</strain>
    </source>
</reference>
<sequence>MPMPNALTTEVGFKVGPVLLEVLAKHYLERLKRNGEVDEPKLRQDNILYDEAFSIVKAFLNASTCHTIEDLQAFANTRTPSPPWVHVVRTLVPMSSCDQAALHLIKALGGEEMCRRVVGGVKWWQVRGINGVDAQWIAARKDWQEAKRRHKQKGDTYSASDEDLPYNKDMDAMRCILYLHGGGYYFGSVDQERYSIQRLARKINGRVFAINYRLAPQYPFPCAIQDALAAYLYLIRPPPGAEHQPVNPGHIVISGDSAGGGLSLALLQVIRDAGLPPPAGGLLISPWCDLTHSFPSIHLNTKTDVMPECGLSFHKPSTLWPPPSPDVSDRVHASIRHRMRQAFRPDDGSQEQTDTIISSDQRPEVEGLPVDVGATTSVPLVIPEKPEALEKISIVAADGQPLAVDNQIQFYTRNSLLVHPLVSAACSYLGNLPPLFIIASDKEVLRDEIIYSAHKAANPAEYPVKQRSKDLYPALNAFTEMKPTSVHLQVYDDTAHVLPILFAFTTPAKFCFRAMASFCKLVINMPSTSSLPTNPSIVVDSDAIGYSRRKSESVALDYDKAKQQAGGGEVADMKNRSSRPPLRRAISSRMSRASLILQRGSFLGNLETRTPSSISLNETPEPSTDQKSESQRGGTTSSDVAGPRFSPSLSRPSASTLPISDQRFAGDASVYQFVKNSSEWECGMIRERIAIDGSVRTLEPAEELDAIKVPEEVIGRISELALKRYIDSKQVFDKKFARHLKSVEKHRRKHLERAKLDTIKRMSRIKKNIKEKEKENVERNSEEYLLSSPGWSWAWALDDHESPPPSSIVSRRDTAEARELAEFADHAILGGDHSMSGNNLWSVMINFFTVSPETSKVPKLSRRSRLSQIFKSEKNLDKPSS</sequence>
<dbReference type="AlphaFoldDB" id="A0A5C3KRS2"/>
<evidence type="ECO:0000313" key="4">
    <source>
        <dbReference type="EMBL" id="TFK23134.1"/>
    </source>
</evidence>
<dbReference type="EMBL" id="ML210224">
    <property type="protein sequence ID" value="TFK23134.1"/>
    <property type="molecule type" value="Genomic_DNA"/>
</dbReference>
<feature type="region of interest" description="Disordered" evidence="2">
    <location>
        <begin position="555"/>
        <end position="585"/>
    </location>
</feature>
<feature type="domain" description="Alpha/beta hydrolase fold-3" evidence="3">
    <location>
        <begin position="176"/>
        <end position="300"/>
    </location>
</feature>
<dbReference type="SUPFAM" id="SSF53474">
    <property type="entry name" value="alpha/beta-Hydrolases"/>
    <property type="match status" value="1"/>
</dbReference>
<dbReference type="InterPro" id="IPR029058">
    <property type="entry name" value="AB_hydrolase_fold"/>
</dbReference>
<dbReference type="Pfam" id="PF07859">
    <property type="entry name" value="Abhydrolase_3"/>
    <property type="match status" value="1"/>
</dbReference>
<feature type="compositionally biased region" description="Polar residues" evidence="2">
    <location>
        <begin position="607"/>
        <end position="623"/>
    </location>
</feature>
<dbReference type="InterPro" id="IPR050300">
    <property type="entry name" value="GDXG_lipolytic_enzyme"/>
</dbReference>
<evidence type="ECO:0000313" key="5">
    <source>
        <dbReference type="Proteomes" id="UP000307440"/>
    </source>
</evidence>
<dbReference type="STRING" id="230819.A0A5C3KRS2"/>
<dbReference type="InterPro" id="IPR013094">
    <property type="entry name" value="AB_hydrolase_3"/>
</dbReference>
<protein>
    <submittedName>
        <fullName evidence="4">Alpha/beta-hydrolase</fullName>
    </submittedName>
</protein>
<feature type="region of interest" description="Disordered" evidence="2">
    <location>
        <begin position="606"/>
        <end position="659"/>
    </location>
</feature>
<dbReference type="GO" id="GO:0016787">
    <property type="term" value="F:hydrolase activity"/>
    <property type="evidence" value="ECO:0007669"/>
    <property type="project" value="UniProtKB-KW"/>
</dbReference>
<organism evidence="4 5">
    <name type="scientific">Coprinopsis marcescibilis</name>
    <name type="common">Agaric fungus</name>
    <name type="synonym">Psathyrella marcescibilis</name>
    <dbReference type="NCBI Taxonomy" id="230819"/>
    <lineage>
        <taxon>Eukaryota</taxon>
        <taxon>Fungi</taxon>
        <taxon>Dikarya</taxon>
        <taxon>Basidiomycota</taxon>
        <taxon>Agaricomycotina</taxon>
        <taxon>Agaricomycetes</taxon>
        <taxon>Agaricomycetidae</taxon>
        <taxon>Agaricales</taxon>
        <taxon>Agaricineae</taxon>
        <taxon>Psathyrellaceae</taxon>
        <taxon>Coprinopsis</taxon>
    </lineage>
</organism>
<dbReference type="Proteomes" id="UP000307440">
    <property type="component" value="Unassembled WGS sequence"/>
</dbReference>
<evidence type="ECO:0000256" key="2">
    <source>
        <dbReference type="SAM" id="MobiDB-lite"/>
    </source>
</evidence>
<accession>A0A5C3KRS2</accession>
<keyword evidence="1 4" id="KW-0378">Hydrolase</keyword>
<dbReference type="OrthoDB" id="1662883at2759"/>
<feature type="compositionally biased region" description="Polar residues" evidence="2">
    <location>
        <begin position="647"/>
        <end position="659"/>
    </location>
</feature>
<evidence type="ECO:0000256" key="1">
    <source>
        <dbReference type="ARBA" id="ARBA00022801"/>
    </source>
</evidence>
<dbReference type="Gene3D" id="3.40.50.1820">
    <property type="entry name" value="alpha/beta hydrolase"/>
    <property type="match status" value="1"/>
</dbReference>
<keyword evidence="5" id="KW-1185">Reference proteome</keyword>
<name>A0A5C3KRS2_COPMA</name>
<dbReference type="PANTHER" id="PTHR48081:SF5">
    <property type="entry name" value="ALPHA_BETA HYDROLASE FOLD-3 DOMAIN-CONTAINING PROTEIN"/>
    <property type="match status" value="1"/>
</dbReference>